<feature type="transmembrane region" description="Helical" evidence="10">
    <location>
        <begin position="176"/>
        <end position="197"/>
    </location>
</feature>
<feature type="transmembrane region" description="Helical" evidence="10">
    <location>
        <begin position="465"/>
        <end position="485"/>
    </location>
</feature>
<gene>
    <name evidence="11" type="ORF">DFH94DRAFT_736016</name>
</gene>
<keyword evidence="8 10" id="KW-0472">Membrane</keyword>
<proteinExistence type="inferred from homology"/>
<protein>
    <submittedName>
        <fullName evidence="11">OPT oligopeptide transporter</fullName>
    </submittedName>
</protein>
<feature type="transmembrane region" description="Helical" evidence="10">
    <location>
        <begin position="581"/>
        <end position="601"/>
    </location>
</feature>
<dbReference type="GO" id="GO:0035673">
    <property type="term" value="F:oligopeptide transmembrane transporter activity"/>
    <property type="evidence" value="ECO:0007669"/>
    <property type="project" value="InterPro"/>
</dbReference>
<dbReference type="PANTHER" id="PTHR22601">
    <property type="entry name" value="ISP4 LIKE PROTEIN"/>
    <property type="match status" value="1"/>
</dbReference>
<comment type="similarity">
    <text evidence="2">Belongs to the oligopeptide OPT transporter family.</text>
</comment>
<evidence type="ECO:0000256" key="7">
    <source>
        <dbReference type="ARBA" id="ARBA00022989"/>
    </source>
</evidence>
<dbReference type="Pfam" id="PF03169">
    <property type="entry name" value="OPT"/>
    <property type="match status" value="2"/>
</dbReference>
<keyword evidence="5" id="KW-0571">Peptide transport</keyword>
<dbReference type="Proteomes" id="UP000759537">
    <property type="component" value="Unassembled WGS sequence"/>
</dbReference>
<dbReference type="EMBL" id="WHVB01000007">
    <property type="protein sequence ID" value="KAF8480800.1"/>
    <property type="molecule type" value="Genomic_DNA"/>
</dbReference>
<accession>A0A9P5MWU0</accession>
<feature type="transmembrane region" description="Helical" evidence="10">
    <location>
        <begin position="613"/>
        <end position="636"/>
    </location>
</feature>
<organism evidence="11 12">
    <name type="scientific">Russula ochroleuca</name>
    <dbReference type="NCBI Taxonomy" id="152965"/>
    <lineage>
        <taxon>Eukaryota</taxon>
        <taxon>Fungi</taxon>
        <taxon>Dikarya</taxon>
        <taxon>Basidiomycota</taxon>
        <taxon>Agaricomycotina</taxon>
        <taxon>Agaricomycetes</taxon>
        <taxon>Russulales</taxon>
        <taxon>Russulaceae</taxon>
        <taxon>Russula</taxon>
    </lineage>
</organism>
<name>A0A9P5MWU0_9AGAM</name>
<reference evidence="11" key="2">
    <citation type="journal article" date="2020" name="Nat. Commun.">
        <title>Large-scale genome sequencing of mycorrhizal fungi provides insights into the early evolution of symbiotic traits.</title>
        <authorList>
            <person name="Miyauchi S."/>
            <person name="Kiss E."/>
            <person name="Kuo A."/>
            <person name="Drula E."/>
            <person name="Kohler A."/>
            <person name="Sanchez-Garcia M."/>
            <person name="Morin E."/>
            <person name="Andreopoulos B."/>
            <person name="Barry K.W."/>
            <person name="Bonito G."/>
            <person name="Buee M."/>
            <person name="Carver A."/>
            <person name="Chen C."/>
            <person name="Cichocki N."/>
            <person name="Clum A."/>
            <person name="Culley D."/>
            <person name="Crous P.W."/>
            <person name="Fauchery L."/>
            <person name="Girlanda M."/>
            <person name="Hayes R.D."/>
            <person name="Keri Z."/>
            <person name="LaButti K."/>
            <person name="Lipzen A."/>
            <person name="Lombard V."/>
            <person name="Magnuson J."/>
            <person name="Maillard F."/>
            <person name="Murat C."/>
            <person name="Nolan M."/>
            <person name="Ohm R.A."/>
            <person name="Pangilinan J."/>
            <person name="Pereira M.F."/>
            <person name="Perotto S."/>
            <person name="Peter M."/>
            <person name="Pfister S."/>
            <person name="Riley R."/>
            <person name="Sitrit Y."/>
            <person name="Stielow J.B."/>
            <person name="Szollosi G."/>
            <person name="Zifcakova L."/>
            <person name="Stursova M."/>
            <person name="Spatafora J.W."/>
            <person name="Tedersoo L."/>
            <person name="Vaario L.M."/>
            <person name="Yamada A."/>
            <person name="Yan M."/>
            <person name="Wang P."/>
            <person name="Xu J."/>
            <person name="Bruns T."/>
            <person name="Baldrian P."/>
            <person name="Vilgalys R."/>
            <person name="Dunand C."/>
            <person name="Henrissat B."/>
            <person name="Grigoriev I.V."/>
            <person name="Hibbett D."/>
            <person name="Nagy L.G."/>
            <person name="Martin F.M."/>
        </authorList>
    </citation>
    <scope>NUCLEOTIDE SEQUENCE</scope>
    <source>
        <strain evidence="11">Prilba</strain>
    </source>
</reference>
<keyword evidence="4 10" id="KW-0812">Transmembrane</keyword>
<feature type="transmembrane region" description="Helical" evidence="10">
    <location>
        <begin position="648"/>
        <end position="681"/>
    </location>
</feature>
<evidence type="ECO:0000256" key="10">
    <source>
        <dbReference type="SAM" id="Phobius"/>
    </source>
</evidence>
<feature type="transmembrane region" description="Helical" evidence="10">
    <location>
        <begin position="273"/>
        <end position="301"/>
    </location>
</feature>
<comment type="subcellular location">
    <subcellularLocation>
        <location evidence="1">Membrane</location>
        <topology evidence="1">Multi-pass membrane protein</topology>
    </subcellularLocation>
</comment>
<feature type="transmembrane region" description="Helical" evidence="10">
    <location>
        <begin position="209"/>
        <end position="229"/>
    </location>
</feature>
<dbReference type="GO" id="GO:0016020">
    <property type="term" value="C:membrane"/>
    <property type="evidence" value="ECO:0007669"/>
    <property type="project" value="UniProtKB-SubCell"/>
</dbReference>
<evidence type="ECO:0000256" key="4">
    <source>
        <dbReference type="ARBA" id="ARBA00022692"/>
    </source>
</evidence>
<dbReference type="InterPro" id="IPR004813">
    <property type="entry name" value="OPT"/>
</dbReference>
<evidence type="ECO:0000313" key="11">
    <source>
        <dbReference type="EMBL" id="KAF8480800.1"/>
    </source>
</evidence>
<feature type="transmembrane region" description="Helical" evidence="10">
    <location>
        <begin position="439"/>
        <end position="459"/>
    </location>
</feature>
<keyword evidence="6" id="KW-0653">Protein transport</keyword>
<feature type="transmembrane region" description="Helical" evidence="10">
    <location>
        <begin position="134"/>
        <end position="156"/>
    </location>
</feature>
<dbReference type="OrthoDB" id="9986677at2759"/>
<feature type="transmembrane region" description="Helical" evidence="10">
    <location>
        <begin position="107"/>
        <end position="127"/>
    </location>
</feature>
<comment type="caution">
    <text evidence="11">The sequence shown here is derived from an EMBL/GenBank/DDBJ whole genome shotgun (WGS) entry which is preliminary data.</text>
</comment>
<feature type="transmembrane region" description="Helical" evidence="10">
    <location>
        <begin position="693"/>
        <end position="716"/>
    </location>
</feature>
<keyword evidence="12" id="KW-1185">Reference proteome</keyword>
<evidence type="ECO:0000256" key="6">
    <source>
        <dbReference type="ARBA" id="ARBA00022927"/>
    </source>
</evidence>
<dbReference type="AlphaFoldDB" id="A0A9P5MWU0"/>
<evidence type="ECO:0000256" key="2">
    <source>
        <dbReference type="ARBA" id="ARBA00008807"/>
    </source>
</evidence>
<dbReference type="NCBIfam" id="TIGR00728">
    <property type="entry name" value="OPT_sfam"/>
    <property type="match status" value="1"/>
</dbReference>
<feature type="compositionally biased region" description="Low complexity" evidence="9">
    <location>
        <begin position="1"/>
        <end position="15"/>
    </location>
</feature>
<evidence type="ECO:0000256" key="1">
    <source>
        <dbReference type="ARBA" id="ARBA00004141"/>
    </source>
</evidence>
<evidence type="ECO:0000256" key="8">
    <source>
        <dbReference type="ARBA" id="ARBA00023136"/>
    </source>
</evidence>
<evidence type="ECO:0000256" key="5">
    <source>
        <dbReference type="ARBA" id="ARBA00022856"/>
    </source>
</evidence>
<feature type="transmembrane region" description="Helical" evidence="10">
    <location>
        <begin position="386"/>
        <end position="407"/>
    </location>
</feature>
<reference evidence="11" key="1">
    <citation type="submission" date="2019-10" db="EMBL/GenBank/DDBJ databases">
        <authorList>
            <consortium name="DOE Joint Genome Institute"/>
            <person name="Kuo A."/>
            <person name="Miyauchi S."/>
            <person name="Kiss E."/>
            <person name="Drula E."/>
            <person name="Kohler A."/>
            <person name="Sanchez-Garcia M."/>
            <person name="Andreopoulos B."/>
            <person name="Barry K.W."/>
            <person name="Bonito G."/>
            <person name="Buee M."/>
            <person name="Carver A."/>
            <person name="Chen C."/>
            <person name="Cichocki N."/>
            <person name="Clum A."/>
            <person name="Culley D."/>
            <person name="Crous P.W."/>
            <person name="Fauchery L."/>
            <person name="Girlanda M."/>
            <person name="Hayes R."/>
            <person name="Keri Z."/>
            <person name="LaButti K."/>
            <person name="Lipzen A."/>
            <person name="Lombard V."/>
            <person name="Magnuson J."/>
            <person name="Maillard F."/>
            <person name="Morin E."/>
            <person name="Murat C."/>
            <person name="Nolan M."/>
            <person name="Ohm R."/>
            <person name="Pangilinan J."/>
            <person name="Pereira M."/>
            <person name="Perotto S."/>
            <person name="Peter M."/>
            <person name="Riley R."/>
            <person name="Sitrit Y."/>
            <person name="Stielow B."/>
            <person name="Szollosi G."/>
            <person name="Zifcakova L."/>
            <person name="Stursova M."/>
            <person name="Spatafora J.W."/>
            <person name="Tedersoo L."/>
            <person name="Vaario L.-M."/>
            <person name="Yamada A."/>
            <person name="Yan M."/>
            <person name="Wang P."/>
            <person name="Xu J."/>
            <person name="Bruns T."/>
            <person name="Baldrian P."/>
            <person name="Vilgalys R."/>
            <person name="Henrissat B."/>
            <person name="Grigoriev I.V."/>
            <person name="Hibbett D."/>
            <person name="Nagy L.G."/>
            <person name="Martin F.M."/>
        </authorList>
    </citation>
    <scope>NUCLEOTIDE SEQUENCE</scope>
    <source>
        <strain evidence="11">Prilba</strain>
    </source>
</reference>
<evidence type="ECO:0000256" key="9">
    <source>
        <dbReference type="SAM" id="MobiDB-lite"/>
    </source>
</evidence>
<dbReference type="NCBIfam" id="TIGR00727">
    <property type="entry name" value="ISP4_OPT"/>
    <property type="match status" value="1"/>
</dbReference>
<keyword evidence="7 10" id="KW-1133">Transmembrane helix</keyword>
<dbReference type="InterPro" id="IPR004648">
    <property type="entry name" value="Oligpept_transpt"/>
</dbReference>
<keyword evidence="3" id="KW-0813">Transport</keyword>
<feature type="region of interest" description="Disordered" evidence="9">
    <location>
        <begin position="1"/>
        <end position="39"/>
    </location>
</feature>
<evidence type="ECO:0000256" key="3">
    <source>
        <dbReference type="ARBA" id="ARBA00022448"/>
    </source>
</evidence>
<sequence length="763" mass="85596">MPPLILSPSLPSTPTQSWTQDSTLDDVQQEPQSEGPGGVIAFEKKWIVNEDGDDLFQDGLDKNGIFFDPNLDSSSETTGEWEDESPYPEVRAAVSNTDDMEMPADTLRSWMIGLFWAIFIPGLNQFFHFRYPSITIGSLVAQLLSFPLGCAWARTVPGVRIFGVSLNPGPFSLKEHVVITVMATVGSSSAYATEIIAVQRKYYGQDWSFAYQWLLVMSTQLVGFSLGGIAKRFLVSPPSMIWPANLVTCALFNTLHSQVYSGFRDTGMSRERFFLYGFLASFIWYFFPGYLFTALSTFSWVTWIWPRNIFLQAVNQLFGYSSGLGMSIITFDWNNIAFIGSPMMSSHIFDNTGGQYDVSRILTPEATLDEAAYEQYSPLFLSASFAMAYGLSFATISATLVHSALYFRKQIWLQVGRSLSEQPDVHARLMARYPQVPEWWYLSILVVVFSISAVTIEVWPTEVPIWGLLTALCISAFYIVPAGMIQAITNQQIGLNVITELVAGYALPGKPLAMMIFKTFGYITMYQALQFTSDMKLGHYMKVPPRTMFLCQVVATVVAGTTQLGVQHWYVPCLTDQLPCPSFICPTTEVFFVASVVWGVIGPKRQFSPGQIYQYVMCLTYFFLMGAVAPLAGWLINKRWPTSFFKYVNVPVVLAGTALIPPATAVNFIPWALIGFIFNFVIRKRYFNWWAKYNYVLSAALDCGTAVGTLFVFFALQYPRRGTVGEGTIKRWWGNTVYLQTADQKALPLRQVGAGDFFGPRSW</sequence>
<evidence type="ECO:0000313" key="12">
    <source>
        <dbReference type="Proteomes" id="UP000759537"/>
    </source>
</evidence>
<dbReference type="GO" id="GO:0015031">
    <property type="term" value="P:protein transport"/>
    <property type="evidence" value="ECO:0007669"/>
    <property type="project" value="UniProtKB-KW"/>
</dbReference>